<dbReference type="InterPro" id="IPR022998">
    <property type="entry name" value="ThiamineP_synth_TenI"/>
</dbReference>
<evidence type="ECO:0000259" key="1">
    <source>
        <dbReference type="Pfam" id="PF02581"/>
    </source>
</evidence>
<keyword evidence="3" id="KW-1185">Reference proteome</keyword>
<dbReference type="PATRIC" id="fig|1514904.3.peg.2014"/>
<keyword evidence="2" id="KW-0808">Transferase</keyword>
<evidence type="ECO:0000313" key="2">
    <source>
        <dbReference type="EMBL" id="KPB00303.1"/>
    </source>
</evidence>
<dbReference type="OrthoDB" id="7159061at2"/>
<dbReference type="Pfam" id="PF02581">
    <property type="entry name" value="TMP-TENI"/>
    <property type="match status" value="1"/>
</dbReference>
<evidence type="ECO:0000313" key="3">
    <source>
        <dbReference type="Proteomes" id="UP000038011"/>
    </source>
</evidence>
<dbReference type="SUPFAM" id="SSF51391">
    <property type="entry name" value="Thiamin phosphate synthase"/>
    <property type="match status" value="1"/>
</dbReference>
<gene>
    <name evidence="2" type="ORF">SU32_14385</name>
</gene>
<dbReference type="GO" id="GO:0009228">
    <property type="term" value="P:thiamine biosynthetic process"/>
    <property type="evidence" value="ECO:0007669"/>
    <property type="project" value="UniProtKB-KW"/>
</dbReference>
<dbReference type="Gene3D" id="3.20.20.70">
    <property type="entry name" value="Aldolase class I"/>
    <property type="match status" value="1"/>
</dbReference>
<protein>
    <submittedName>
        <fullName evidence="2">Thiamine-phosphate pyrophosphorylase</fullName>
        <ecNumber evidence="2">2.5.1.3</ecNumber>
    </submittedName>
</protein>
<dbReference type="EMBL" id="JXMU01000025">
    <property type="protein sequence ID" value="KPB00303.1"/>
    <property type="molecule type" value="Genomic_DNA"/>
</dbReference>
<feature type="domain" description="Thiamine phosphate synthase/TenI" evidence="1">
    <location>
        <begin position="11"/>
        <end position="191"/>
    </location>
</feature>
<dbReference type="InterPro" id="IPR013785">
    <property type="entry name" value="Aldolase_TIM"/>
</dbReference>
<comment type="caution">
    <text evidence="2">The sequence shown here is derived from an EMBL/GenBank/DDBJ whole genome shotgun (WGS) entry which is preliminary data.</text>
</comment>
<dbReference type="EC" id="2.5.1.3" evidence="2"/>
<name>A0A0M9GL59_9HYPH</name>
<dbReference type="STRING" id="1514904.SU32_14385"/>
<accession>A0A0M9GL59</accession>
<sequence>MTDSIENRARLVLITPADVPDDVLISQVKAALEGGDVASIIVPQYELDEDRYQNLLSAVVADGQAAGAAVIAAGDTRIAGRCNVDGTHIVGGYSEVRTALKEFGHKWIIGSGGAETKHAALMLGEEDPDYVFFGRFGQDTHNEPHKRNLELAAWWSTVVEVPCIVMGGNDLSSLETAAQTGAEFVALSRAVLNEGVDAKAACEQANKVLETFVFSDGED</sequence>
<dbReference type="NCBIfam" id="NF005080">
    <property type="entry name" value="PRK06512.1"/>
    <property type="match status" value="1"/>
</dbReference>
<dbReference type="RefSeq" id="WP_054000073.1">
    <property type="nucleotide sequence ID" value="NZ_JXMU01000025.1"/>
</dbReference>
<proteinExistence type="predicted"/>
<reference evidence="2 3" key="1">
    <citation type="submission" date="2015-01" db="EMBL/GenBank/DDBJ databases">
        <title>Ahrensia donghaiensis sp. nov., a novel dimethylsulphoniopropionate-cleavage bacterium isolated from seawater and emended descriptions of the genus Ahrensia and Ahrensia kielensis.</title>
        <authorList>
            <person name="Liu J."/>
        </authorList>
    </citation>
    <scope>NUCLEOTIDE SEQUENCE [LARGE SCALE GENOMIC DNA]</scope>
    <source>
        <strain evidence="2 3">LZD062</strain>
    </source>
</reference>
<dbReference type="GO" id="GO:0004789">
    <property type="term" value="F:thiamine-phosphate diphosphorylase activity"/>
    <property type="evidence" value="ECO:0007669"/>
    <property type="project" value="UniProtKB-EC"/>
</dbReference>
<organism evidence="2 3">
    <name type="scientific">Ahrensia marina</name>
    <dbReference type="NCBI Taxonomy" id="1514904"/>
    <lineage>
        <taxon>Bacteria</taxon>
        <taxon>Pseudomonadati</taxon>
        <taxon>Pseudomonadota</taxon>
        <taxon>Alphaproteobacteria</taxon>
        <taxon>Hyphomicrobiales</taxon>
        <taxon>Ahrensiaceae</taxon>
        <taxon>Ahrensia</taxon>
    </lineage>
</organism>
<dbReference type="AlphaFoldDB" id="A0A0M9GL59"/>
<dbReference type="InterPro" id="IPR036206">
    <property type="entry name" value="ThiamineP_synth_sf"/>
</dbReference>
<dbReference type="Proteomes" id="UP000038011">
    <property type="component" value="Unassembled WGS sequence"/>
</dbReference>
<dbReference type="CDD" id="cd00564">
    <property type="entry name" value="TMP_TenI"/>
    <property type="match status" value="1"/>
</dbReference>